<name>A0ABV1DN84_9FIRM</name>
<dbReference type="EMBL" id="JBBMFP010000008">
    <property type="protein sequence ID" value="MEQ2431430.1"/>
    <property type="molecule type" value="Genomic_DNA"/>
</dbReference>
<dbReference type="Proteomes" id="UP001457898">
    <property type="component" value="Unassembled WGS sequence"/>
</dbReference>
<comment type="caution">
    <text evidence="2">The sequence shown here is derived from an EMBL/GenBank/DDBJ whole genome shotgun (WGS) entry which is preliminary data.</text>
</comment>
<evidence type="ECO:0008006" key="4">
    <source>
        <dbReference type="Google" id="ProtNLM"/>
    </source>
</evidence>
<proteinExistence type="predicted"/>
<dbReference type="SUPFAM" id="SSF56349">
    <property type="entry name" value="DNA breaking-rejoining enzymes"/>
    <property type="match status" value="1"/>
</dbReference>
<dbReference type="InterPro" id="IPR011010">
    <property type="entry name" value="DNA_brk_join_enz"/>
</dbReference>
<protein>
    <recommendedName>
        <fullName evidence="4">Integrase</fullName>
    </recommendedName>
</protein>
<keyword evidence="1" id="KW-0233">DNA recombination</keyword>
<dbReference type="Gene3D" id="1.10.443.10">
    <property type="entry name" value="Intergrase catalytic core"/>
    <property type="match status" value="1"/>
</dbReference>
<reference evidence="2 3" key="1">
    <citation type="submission" date="2024-03" db="EMBL/GenBank/DDBJ databases">
        <title>Human intestinal bacterial collection.</title>
        <authorList>
            <person name="Pauvert C."/>
            <person name="Hitch T.C.A."/>
            <person name="Clavel T."/>
        </authorList>
    </citation>
    <scope>NUCLEOTIDE SEQUENCE [LARGE SCALE GENOMIC DNA]</scope>
    <source>
        <strain evidence="2 3">CLA-SR-H028</strain>
    </source>
</reference>
<evidence type="ECO:0000256" key="1">
    <source>
        <dbReference type="ARBA" id="ARBA00023172"/>
    </source>
</evidence>
<dbReference type="InterPro" id="IPR013762">
    <property type="entry name" value="Integrase-like_cat_sf"/>
</dbReference>
<evidence type="ECO:0000313" key="2">
    <source>
        <dbReference type="EMBL" id="MEQ2431430.1"/>
    </source>
</evidence>
<evidence type="ECO:0000313" key="3">
    <source>
        <dbReference type="Proteomes" id="UP001457898"/>
    </source>
</evidence>
<sequence>MGKKSNITHQCLKELNKQKKFGESKFEAKQAAKKSGESAATVRGIYSTNTYNSYVKVCKQFIADTIANHKEVKTFKDCKKYVTEFLQNKEDAGASAWTLAQYGCALASAYNCGKNDFNYDYPVRHRANIKRSRGVNSSDYRYPEERWDKAKLILKATGCRRAEALRLRKEDFREGKDGNLEVFKKGKGGIERWCLVNPKYVEELREFLKNAETYPVNGENRLFLKAQLPQGSIHDMRADYAKDLYQYYEARGDVATGKIYHCKADMIGHSFDKGILAAVSYNLQHSRNSVVVNNYLWK</sequence>
<keyword evidence="3" id="KW-1185">Reference proteome</keyword>
<gene>
    <name evidence="2" type="ORF">WMO65_10485</name>
</gene>
<organism evidence="2 3">
    <name type="scientific">Blautia caccae</name>
    <dbReference type="NCBI Taxonomy" id="3133175"/>
    <lineage>
        <taxon>Bacteria</taxon>
        <taxon>Bacillati</taxon>
        <taxon>Bacillota</taxon>
        <taxon>Clostridia</taxon>
        <taxon>Lachnospirales</taxon>
        <taxon>Lachnospiraceae</taxon>
        <taxon>Blautia</taxon>
    </lineage>
</organism>
<dbReference type="RefSeq" id="WP_148391679.1">
    <property type="nucleotide sequence ID" value="NZ_JBBMFP010000008.1"/>
</dbReference>
<accession>A0ABV1DN84</accession>